<dbReference type="AlphaFoldDB" id="A0A369LE09"/>
<dbReference type="Proteomes" id="UP000253792">
    <property type="component" value="Unassembled WGS sequence"/>
</dbReference>
<gene>
    <name evidence="2" type="ORF">C1880_01720</name>
</gene>
<dbReference type="PANTHER" id="PTHR22916">
    <property type="entry name" value="GLYCOSYLTRANSFERASE"/>
    <property type="match status" value="1"/>
</dbReference>
<evidence type="ECO:0000313" key="2">
    <source>
        <dbReference type="EMBL" id="RDB57560.1"/>
    </source>
</evidence>
<dbReference type="InterPro" id="IPR001173">
    <property type="entry name" value="Glyco_trans_2-like"/>
</dbReference>
<dbReference type="InterPro" id="IPR029044">
    <property type="entry name" value="Nucleotide-diphossugar_trans"/>
</dbReference>
<organism evidence="2 3">
    <name type="scientific">Senegalimassilia anaerobia</name>
    <dbReference type="NCBI Taxonomy" id="1473216"/>
    <lineage>
        <taxon>Bacteria</taxon>
        <taxon>Bacillati</taxon>
        <taxon>Actinomycetota</taxon>
        <taxon>Coriobacteriia</taxon>
        <taxon>Coriobacteriales</taxon>
        <taxon>Coriobacteriaceae</taxon>
        <taxon>Senegalimassilia</taxon>
    </lineage>
</organism>
<feature type="domain" description="Glycosyltransferase 2-like" evidence="1">
    <location>
        <begin position="22"/>
        <end position="136"/>
    </location>
</feature>
<evidence type="ECO:0000313" key="3">
    <source>
        <dbReference type="Proteomes" id="UP000253792"/>
    </source>
</evidence>
<dbReference type="PANTHER" id="PTHR22916:SF3">
    <property type="entry name" value="UDP-GLCNAC:BETAGAL BETA-1,3-N-ACETYLGLUCOSAMINYLTRANSFERASE-LIKE PROTEIN 1"/>
    <property type="match status" value="1"/>
</dbReference>
<dbReference type="Gene3D" id="3.90.550.10">
    <property type="entry name" value="Spore Coat Polysaccharide Biosynthesis Protein SpsA, Chain A"/>
    <property type="match status" value="1"/>
</dbReference>
<dbReference type="SUPFAM" id="SSF53448">
    <property type="entry name" value="Nucleotide-diphospho-sugar transferases"/>
    <property type="match status" value="1"/>
</dbReference>
<proteinExistence type="predicted"/>
<reference evidence="2 3" key="1">
    <citation type="journal article" date="2018" name="Elife">
        <title>Discovery and characterization of a prevalent human gut bacterial enzyme sufficient for the inactivation of a family of plant toxins.</title>
        <authorList>
            <person name="Koppel N."/>
            <person name="Bisanz J.E."/>
            <person name="Pandelia M.E."/>
            <person name="Turnbaugh P.J."/>
            <person name="Balskus E.P."/>
        </authorList>
    </citation>
    <scope>NUCLEOTIDE SEQUENCE [LARGE SCALE GENOMIC DNA]</scope>
    <source>
        <strain evidence="3">anaerobia AP69FAA</strain>
    </source>
</reference>
<sequence length="325" mass="35953">MNIQAKERWLDQVDGALPRIAVVMATYNGARYLREQIDSIYKQSGVSATLFVYDDCSTDGTLNILESLSAEYGALGMDIHVQRGERNVGFPTSFFCALRSVCGDFDYYAYADQDDVWKEDKLAAAVAALGETDGDARVSLYFEPTTSVDERLNYLFERKLGGLNLSLQSFFVRARVAAHTMVFDEGMKRELCRLGIDHNGFSHGWLALLIAAAIKGRILVGETSHTLHRRLDSSVSAGGKGFLSRVAFEWGAIFDPEVNRAPMAKILLDNYKGTLTGEEAAFLKSLAGYKESATSKFRLLNPKNYRTDIAAANAEAALSILFSRY</sequence>
<dbReference type="EMBL" id="PPTP01000001">
    <property type="protein sequence ID" value="RDB57560.1"/>
    <property type="molecule type" value="Genomic_DNA"/>
</dbReference>
<accession>A0A369LE09</accession>
<evidence type="ECO:0000259" key="1">
    <source>
        <dbReference type="Pfam" id="PF00535"/>
    </source>
</evidence>
<comment type="caution">
    <text evidence="2">The sequence shown here is derived from an EMBL/GenBank/DDBJ whole genome shotgun (WGS) entry which is preliminary data.</text>
</comment>
<protein>
    <recommendedName>
        <fullName evidence="1">Glycosyltransferase 2-like domain-containing protein</fullName>
    </recommendedName>
</protein>
<dbReference type="RefSeq" id="WP_114620049.1">
    <property type="nucleotide sequence ID" value="NZ_PPTP01000001.1"/>
</dbReference>
<dbReference type="Pfam" id="PF00535">
    <property type="entry name" value="Glycos_transf_2"/>
    <property type="match status" value="1"/>
</dbReference>
<dbReference type="GO" id="GO:0016758">
    <property type="term" value="F:hexosyltransferase activity"/>
    <property type="evidence" value="ECO:0007669"/>
    <property type="project" value="UniProtKB-ARBA"/>
</dbReference>
<dbReference type="OrthoDB" id="9802649at2"/>
<keyword evidence="3" id="KW-1185">Reference proteome</keyword>
<name>A0A369LE09_9ACTN</name>